<dbReference type="Gene3D" id="3.40.50.2000">
    <property type="entry name" value="Glycogen Phosphorylase B"/>
    <property type="match status" value="1"/>
</dbReference>
<dbReference type="GO" id="GO:0005829">
    <property type="term" value="C:cytosol"/>
    <property type="evidence" value="ECO:0007669"/>
    <property type="project" value="TreeGrafter"/>
</dbReference>
<gene>
    <name evidence="3" type="ORF">NEE01_10000</name>
</gene>
<dbReference type="AlphaFoldDB" id="A0AA41Z6W9"/>
<dbReference type="Proteomes" id="UP001165565">
    <property type="component" value="Unassembled WGS sequence"/>
</dbReference>
<protein>
    <submittedName>
        <fullName evidence="3">Glycosyltransferase family 9 protein</fullName>
    </submittedName>
</protein>
<evidence type="ECO:0000256" key="2">
    <source>
        <dbReference type="ARBA" id="ARBA00022679"/>
    </source>
</evidence>
<evidence type="ECO:0000313" key="4">
    <source>
        <dbReference type="Proteomes" id="UP001165565"/>
    </source>
</evidence>
<dbReference type="CDD" id="cd03789">
    <property type="entry name" value="GT9_LPS_heptosyltransferase"/>
    <property type="match status" value="1"/>
</dbReference>
<name>A0AA41Z6W9_9SPHN</name>
<dbReference type="GO" id="GO:0008713">
    <property type="term" value="F:ADP-heptose-lipopolysaccharide heptosyltransferase activity"/>
    <property type="evidence" value="ECO:0007669"/>
    <property type="project" value="TreeGrafter"/>
</dbReference>
<dbReference type="InterPro" id="IPR002201">
    <property type="entry name" value="Glyco_trans_9"/>
</dbReference>
<keyword evidence="4" id="KW-1185">Reference proteome</keyword>
<evidence type="ECO:0000313" key="3">
    <source>
        <dbReference type="EMBL" id="MCW6535117.1"/>
    </source>
</evidence>
<keyword evidence="1" id="KW-0328">Glycosyltransferase</keyword>
<organism evidence="3 4">
    <name type="scientific">Sphingomonas lycopersici</name>
    <dbReference type="NCBI Taxonomy" id="2951807"/>
    <lineage>
        <taxon>Bacteria</taxon>
        <taxon>Pseudomonadati</taxon>
        <taxon>Pseudomonadota</taxon>
        <taxon>Alphaproteobacteria</taxon>
        <taxon>Sphingomonadales</taxon>
        <taxon>Sphingomonadaceae</taxon>
        <taxon>Sphingomonas</taxon>
    </lineage>
</organism>
<keyword evidence="2" id="KW-0808">Transferase</keyword>
<dbReference type="PANTHER" id="PTHR30160:SF7">
    <property type="entry name" value="ADP-HEPTOSE--LPS HEPTOSYLTRANSFERASE 2"/>
    <property type="match status" value="1"/>
</dbReference>
<evidence type="ECO:0000256" key="1">
    <source>
        <dbReference type="ARBA" id="ARBA00022676"/>
    </source>
</evidence>
<dbReference type="SUPFAM" id="SSF53756">
    <property type="entry name" value="UDP-Glycosyltransferase/glycogen phosphorylase"/>
    <property type="match status" value="1"/>
</dbReference>
<proteinExistence type="predicted"/>
<comment type="caution">
    <text evidence="3">The sequence shown here is derived from an EMBL/GenBank/DDBJ whole genome shotgun (WGS) entry which is preliminary data.</text>
</comment>
<accession>A0AA41Z6W9</accession>
<sequence>MEFITRLARQDEDPDLLARFFAEFLDESSFSEFRRIERVFARLRDQGSTVSGYPIIRPSDCGRITESLSGFFEQCRPQFRTRDASITARFEEIIGAFHAFCRSVYPSEATAVLVLRGKVLLFMGRTERVLDLVSHLVLRPYAVENVKHCAELTELFAQAHLQQGTVPAEPLSHIAFGAWLSAQANGWAAFPRPSRNVEADEGGAAQTNKRSIFAVAIRMAPYVNREPAGDSARLRSALIRWASAGYLRAARGHIGVRRNIAAFVMRWLYQATMTFGYWTLRRSSRFSSPFSLRMNRKGTTLVTRAMGGIGDLLMMEPGLEALARRQKTPVDFAIPRKFFPVFANNPHVRLIDIDGPPIDISRYRRFVNLSLCPAGRYESGARPYVKRGRVEIFAAAMGVRRAELKAQGWRINSFGNAEEAAFCDTFLIEKGLGARPIVGVQPYSRDSYKDHPAIGEIISALAQHYDVLIFHHVGEGLPQGPGIATTAGVALANSLALVSRIEAMVCVDSAFLHAAAAHDVPTVALFGPTDARTFTRHHRNVTILWKPQTFGCVPCWRNEDMPCQITRRRSLSPCLAAITADEVLDAVAGAIGPAR</sequence>
<dbReference type="GO" id="GO:0009244">
    <property type="term" value="P:lipopolysaccharide core region biosynthetic process"/>
    <property type="evidence" value="ECO:0007669"/>
    <property type="project" value="TreeGrafter"/>
</dbReference>
<dbReference type="PANTHER" id="PTHR30160">
    <property type="entry name" value="TETRAACYLDISACCHARIDE 4'-KINASE-RELATED"/>
    <property type="match status" value="1"/>
</dbReference>
<dbReference type="RefSeq" id="WP_265268803.1">
    <property type="nucleotide sequence ID" value="NZ_JANFAV010000005.1"/>
</dbReference>
<reference evidence="3" key="1">
    <citation type="submission" date="2022-06" db="EMBL/GenBank/DDBJ databases">
        <title>Sphingomonas sp. nov. isolated from rhizosphere soil of tomato.</title>
        <authorList>
            <person name="Dong H."/>
            <person name="Gao R."/>
        </authorList>
    </citation>
    <scope>NUCLEOTIDE SEQUENCE</scope>
    <source>
        <strain evidence="3">MMSM24</strain>
    </source>
</reference>
<dbReference type="InterPro" id="IPR051199">
    <property type="entry name" value="LPS_LOS_Heptosyltrfase"/>
</dbReference>
<dbReference type="EMBL" id="JANFAV010000005">
    <property type="protein sequence ID" value="MCW6535117.1"/>
    <property type="molecule type" value="Genomic_DNA"/>
</dbReference>
<dbReference type="Pfam" id="PF01075">
    <property type="entry name" value="Glyco_transf_9"/>
    <property type="match status" value="1"/>
</dbReference>